<accession>A0ABN9MRE1</accession>
<proteinExistence type="predicted"/>
<gene>
    <name evidence="4" type="ORF">RIMI_LOCUS22652297</name>
</gene>
<keyword evidence="3" id="KW-1015">Disulfide bond</keyword>
<keyword evidence="5" id="KW-1185">Reference proteome</keyword>
<keyword evidence="2" id="KW-0677">Repeat</keyword>
<dbReference type="PANTHER" id="PTHR46130">
    <property type="entry name" value="LAMGL DOMAIN-CONTAINING PROTEIN"/>
    <property type="match status" value="1"/>
</dbReference>
<dbReference type="InterPro" id="IPR043543">
    <property type="entry name" value="PAPPA/PAPPA2"/>
</dbReference>
<evidence type="ECO:0000256" key="1">
    <source>
        <dbReference type="ARBA" id="ARBA00022729"/>
    </source>
</evidence>
<reference evidence="4" key="1">
    <citation type="submission" date="2023-07" db="EMBL/GenBank/DDBJ databases">
        <authorList>
            <person name="Stuckert A."/>
        </authorList>
    </citation>
    <scope>NUCLEOTIDE SEQUENCE</scope>
</reference>
<evidence type="ECO:0000313" key="4">
    <source>
        <dbReference type="EMBL" id="CAJ0967965.1"/>
    </source>
</evidence>
<comment type="caution">
    <text evidence="4">The sequence shown here is derived from an EMBL/GenBank/DDBJ whole genome shotgun (WGS) entry which is preliminary data.</text>
</comment>
<dbReference type="NCBIfam" id="TIGR02232">
    <property type="entry name" value="myxo_disulf_rpt"/>
    <property type="match status" value="1"/>
</dbReference>
<keyword evidence="1" id="KW-0732">Signal</keyword>
<dbReference type="PANTHER" id="PTHR46130:SF3">
    <property type="entry name" value="CHROMOSOME UNDETERMINED SCAFFOLD_33, WHOLE GENOME SHOTGUN SEQUENCE"/>
    <property type="match status" value="1"/>
</dbReference>
<organism evidence="4 5">
    <name type="scientific">Ranitomeya imitator</name>
    <name type="common">mimic poison frog</name>
    <dbReference type="NCBI Taxonomy" id="111125"/>
    <lineage>
        <taxon>Eukaryota</taxon>
        <taxon>Metazoa</taxon>
        <taxon>Chordata</taxon>
        <taxon>Craniata</taxon>
        <taxon>Vertebrata</taxon>
        <taxon>Euteleostomi</taxon>
        <taxon>Amphibia</taxon>
        <taxon>Batrachia</taxon>
        <taxon>Anura</taxon>
        <taxon>Neobatrachia</taxon>
        <taxon>Hyloidea</taxon>
        <taxon>Dendrobatidae</taxon>
        <taxon>Dendrobatinae</taxon>
        <taxon>Ranitomeya</taxon>
    </lineage>
</organism>
<evidence type="ECO:0000256" key="2">
    <source>
        <dbReference type="ARBA" id="ARBA00022737"/>
    </source>
</evidence>
<sequence>MQNGDGCSQKCQLEENYICRGNPSLCYIPNEDNEFVDDDIEMSAECEEPTSQGYNDLWASHAAASHEDLKNCPVSAVIGEPIQKVILLKNNITLVSFLGIMHMDI</sequence>
<dbReference type="Proteomes" id="UP001176940">
    <property type="component" value="Unassembled WGS sequence"/>
</dbReference>
<dbReference type="EMBL" id="CAUEEQ010078758">
    <property type="protein sequence ID" value="CAJ0967965.1"/>
    <property type="molecule type" value="Genomic_DNA"/>
</dbReference>
<protein>
    <submittedName>
        <fullName evidence="4">Uncharacterized protein</fullName>
    </submittedName>
</protein>
<evidence type="ECO:0000256" key="3">
    <source>
        <dbReference type="ARBA" id="ARBA00023157"/>
    </source>
</evidence>
<dbReference type="InterPro" id="IPR011936">
    <property type="entry name" value="Myxo_disulph_rpt"/>
</dbReference>
<name>A0ABN9MRE1_9NEOB</name>
<evidence type="ECO:0000313" key="5">
    <source>
        <dbReference type="Proteomes" id="UP001176940"/>
    </source>
</evidence>